<accession>A0A9X3D5W6</accession>
<keyword evidence="1" id="KW-0812">Transmembrane</keyword>
<evidence type="ECO:0000313" key="2">
    <source>
        <dbReference type="EMBL" id="MCX2965543.1"/>
    </source>
</evidence>
<dbReference type="AlphaFoldDB" id="A0A9X3D5W6"/>
<evidence type="ECO:0000313" key="3">
    <source>
        <dbReference type="Proteomes" id="UP001143347"/>
    </source>
</evidence>
<comment type="caution">
    <text evidence="2">The sequence shown here is derived from an EMBL/GenBank/DDBJ whole genome shotgun (WGS) entry which is preliminary data.</text>
</comment>
<protein>
    <recommendedName>
        <fullName evidence="4">Polyketide cyclase / dehydrase and lipid transport</fullName>
    </recommendedName>
</protein>
<gene>
    <name evidence="2" type="ORF">OSB52_15735</name>
</gene>
<dbReference type="RefSeq" id="WP_266062649.1">
    <property type="nucleotide sequence ID" value="NZ_JAPKFM010000017.1"/>
</dbReference>
<evidence type="ECO:0000256" key="1">
    <source>
        <dbReference type="SAM" id="Phobius"/>
    </source>
</evidence>
<keyword evidence="3" id="KW-1185">Reference proteome</keyword>
<dbReference type="SUPFAM" id="SSF55961">
    <property type="entry name" value="Bet v1-like"/>
    <property type="match status" value="1"/>
</dbReference>
<dbReference type="EMBL" id="JAPKFM010000017">
    <property type="protein sequence ID" value="MCX2965543.1"/>
    <property type="molecule type" value="Genomic_DNA"/>
</dbReference>
<keyword evidence="1" id="KW-1133">Transmembrane helix</keyword>
<reference evidence="2" key="1">
    <citation type="submission" date="2022-10" db="EMBL/GenBank/DDBJ databases">
        <title>WGS of marine actinomycetes from Thailand.</title>
        <authorList>
            <person name="Thawai C."/>
        </authorList>
    </citation>
    <scope>NUCLEOTIDE SEQUENCE</scope>
    <source>
        <strain evidence="2">SW21</strain>
    </source>
</reference>
<dbReference type="Proteomes" id="UP001143347">
    <property type="component" value="Unassembled WGS sequence"/>
</dbReference>
<evidence type="ECO:0008006" key="4">
    <source>
        <dbReference type="Google" id="ProtNLM"/>
    </source>
</evidence>
<feature type="transmembrane region" description="Helical" evidence="1">
    <location>
        <begin position="6"/>
        <end position="31"/>
    </location>
</feature>
<proteinExistence type="predicted"/>
<name>A0A9X3D5W6_9ACTN</name>
<organism evidence="2 3">
    <name type="scientific">Gordonia aquimaris</name>
    <dbReference type="NCBI Taxonomy" id="2984863"/>
    <lineage>
        <taxon>Bacteria</taxon>
        <taxon>Bacillati</taxon>
        <taxon>Actinomycetota</taxon>
        <taxon>Actinomycetes</taxon>
        <taxon>Mycobacteriales</taxon>
        <taxon>Gordoniaceae</taxon>
        <taxon>Gordonia</taxon>
    </lineage>
</organism>
<sequence length="219" mass="24235">MSGTQIMWTVIGVIVALGVIALVGLAILYALAKRPDRFRVKAIALDDVDNYLAKRASLAVTVKATTPLSRREVWDRVAESAYLSNLPLVRGPHWMELGRTADASFPVRSGERRSMSGTFLALCEQVIEVDERERLTLTGTGVSVPLAVKGFVERFTITDGDRSGTVVVTWEIAGSPRWIGFLPWRWTAPLLRPLLGVLLRHILRLTPFRRSDVRDGTAA</sequence>
<keyword evidence="1" id="KW-0472">Membrane</keyword>